<dbReference type="Pfam" id="PF00566">
    <property type="entry name" value="RabGAP-TBC"/>
    <property type="match status" value="1"/>
</dbReference>
<keyword evidence="3" id="KW-0472">Membrane</keyword>
<comment type="caution">
    <text evidence="5">The sequence shown here is derived from an EMBL/GenBank/DDBJ whole genome shotgun (WGS) entry which is preliminary data.</text>
</comment>
<keyword evidence="6" id="KW-1185">Reference proteome</keyword>
<keyword evidence="3" id="KW-1133">Transmembrane helix</keyword>
<dbReference type="InParanoid" id="A0A2J7QCU1"/>
<keyword evidence="3" id="KW-0812">Transmembrane</keyword>
<dbReference type="SUPFAM" id="SSF47923">
    <property type="entry name" value="Ypt/Rab-GAP domain of gyp1p"/>
    <property type="match status" value="2"/>
</dbReference>
<evidence type="ECO:0000256" key="3">
    <source>
        <dbReference type="SAM" id="Phobius"/>
    </source>
</evidence>
<dbReference type="PANTHER" id="PTHR20913">
    <property type="entry name" value="TBC1 DOMAIN FAMILY MEMBER 20/GTPASE"/>
    <property type="match status" value="1"/>
</dbReference>
<dbReference type="GO" id="GO:0005789">
    <property type="term" value="C:endoplasmic reticulum membrane"/>
    <property type="evidence" value="ECO:0007669"/>
    <property type="project" value="TreeGrafter"/>
</dbReference>
<dbReference type="PANTHER" id="PTHR20913:SF7">
    <property type="entry name" value="RE60063P"/>
    <property type="match status" value="1"/>
</dbReference>
<feature type="domain" description="Rab-GAP TBC" evidence="4">
    <location>
        <begin position="116"/>
        <end position="302"/>
    </location>
</feature>
<proteinExistence type="predicted"/>
<dbReference type="GO" id="GO:0005096">
    <property type="term" value="F:GTPase activator activity"/>
    <property type="evidence" value="ECO:0007669"/>
    <property type="project" value="UniProtKB-KW"/>
</dbReference>
<dbReference type="OrthoDB" id="206700at2759"/>
<dbReference type="InterPro" id="IPR000195">
    <property type="entry name" value="Rab-GAP-TBC_dom"/>
</dbReference>
<evidence type="ECO:0000256" key="1">
    <source>
        <dbReference type="ARBA" id="ARBA00022468"/>
    </source>
</evidence>
<feature type="transmembrane region" description="Helical" evidence="3">
    <location>
        <begin position="422"/>
        <end position="441"/>
    </location>
</feature>
<organism evidence="5 6">
    <name type="scientific">Cryptotermes secundus</name>
    <dbReference type="NCBI Taxonomy" id="105785"/>
    <lineage>
        <taxon>Eukaryota</taxon>
        <taxon>Metazoa</taxon>
        <taxon>Ecdysozoa</taxon>
        <taxon>Arthropoda</taxon>
        <taxon>Hexapoda</taxon>
        <taxon>Insecta</taxon>
        <taxon>Pterygota</taxon>
        <taxon>Neoptera</taxon>
        <taxon>Polyneoptera</taxon>
        <taxon>Dictyoptera</taxon>
        <taxon>Blattodea</taxon>
        <taxon>Blattoidea</taxon>
        <taxon>Termitoidae</taxon>
        <taxon>Kalotermitidae</taxon>
        <taxon>Cryptotermitinae</taxon>
        <taxon>Cryptotermes</taxon>
    </lineage>
</organism>
<name>A0A2J7QCU1_9NEOP</name>
<dbReference type="EMBL" id="NEVH01015876">
    <property type="protein sequence ID" value="PNF26397.1"/>
    <property type="molecule type" value="Genomic_DNA"/>
</dbReference>
<dbReference type="FunCoup" id="A0A2J7QCU1">
    <property type="interactions" value="1575"/>
</dbReference>
<keyword evidence="1" id="KW-0343">GTPase activation</keyword>
<accession>A0A2J7QCU1</accession>
<dbReference type="InterPro" id="IPR045913">
    <property type="entry name" value="TBC20/Gyp8-like"/>
</dbReference>
<reference evidence="5 6" key="1">
    <citation type="submission" date="2017-12" db="EMBL/GenBank/DDBJ databases">
        <title>Hemimetabolous genomes reveal molecular basis of termite eusociality.</title>
        <authorList>
            <person name="Harrison M.C."/>
            <person name="Jongepier E."/>
            <person name="Robertson H.M."/>
            <person name="Arning N."/>
            <person name="Bitard-Feildel T."/>
            <person name="Chao H."/>
            <person name="Childers C.P."/>
            <person name="Dinh H."/>
            <person name="Doddapaneni H."/>
            <person name="Dugan S."/>
            <person name="Gowin J."/>
            <person name="Greiner C."/>
            <person name="Han Y."/>
            <person name="Hu H."/>
            <person name="Hughes D.S.T."/>
            <person name="Huylmans A.-K."/>
            <person name="Kemena C."/>
            <person name="Kremer L.P.M."/>
            <person name="Lee S.L."/>
            <person name="Lopez-Ezquerra A."/>
            <person name="Mallet L."/>
            <person name="Monroy-Kuhn J.M."/>
            <person name="Moser A."/>
            <person name="Murali S.C."/>
            <person name="Muzny D.M."/>
            <person name="Otani S."/>
            <person name="Piulachs M.-D."/>
            <person name="Poelchau M."/>
            <person name="Qu J."/>
            <person name="Schaub F."/>
            <person name="Wada-Katsumata A."/>
            <person name="Worley K.C."/>
            <person name="Xie Q."/>
            <person name="Ylla G."/>
            <person name="Poulsen M."/>
            <person name="Gibbs R.A."/>
            <person name="Schal C."/>
            <person name="Richards S."/>
            <person name="Belles X."/>
            <person name="Korb J."/>
            <person name="Bornberg-Bauer E."/>
        </authorList>
    </citation>
    <scope>NUCLEOTIDE SEQUENCE [LARGE SCALE GENOMIC DNA]</scope>
    <source>
        <tissue evidence="5">Whole body</tissue>
    </source>
</reference>
<evidence type="ECO:0000259" key="4">
    <source>
        <dbReference type="PROSITE" id="PS50086"/>
    </source>
</evidence>
<dbReference type="SMART" id="SM00164">
    <property type="entry name" value="TBC"/>
    <property type="match status" value="1"/>
</dbReference>
<gene>
    <name evidence="5" type="primary">Tbc1d20</name>
    <name evidence="5" type="ORF">B7P43_G17123</name>
</gene>
<sequence>MGSSVRIGPLSLQGDSGSNISDPVYSEDDSDKVHKDCVNQNEISNGRENHSVNALSGPQELIAAEQNGCVAAELSFGEAPLSRVMREKCSEIEAALSEDPVDALKLKTLALSEGGLVNDALRRRVWPQLLGLDTQAATELPTHKELEAHAEYHQVVLDVNRSLKRFPPGIPYEQRVALQDQLTRLILRVIIKYPHLQYYQGYHDVAVTFLLVVGEAVAFQIMEKLSTGHLKDCMEPTMDRTSYLLNYIYPLIYRVHPELYEYMERSGVGTVFCLPWFLTWYGHSLNQYRDVVRLYDYFLASPPLMPLYVAASVVVHRSNEIFSVDCDMACIHSLLSQIPDDLPFESLLKQALKLYEDYPPISLEAEVQERFKKELQLRRYDDRPRTPRIHRHNGGTIWHHLAEINRLLPHWALVPHVAIPRFPSRFVFVTTAALIGLYAYLRMADALVMNNSVPVR</sequence>
<dbReference type="InterPro" id="IPR035969">
    <property type="entry name" value="Rab-GAP_TBC_sf"/>
</dbReference>
<dbReference type="PROSITE" id="PS50086">
    <property type="entry name" value="TBC_RABGAP"/>
    <property type="match status" value="1"/>
</dbReference>
<dbReference type="FunFam" id="1.10.8.1310:FF:000001">
    <property type="entry name" value="TBC1 domain family, member 20"/>
    <property type="match status" value="1"/>
</dbReference>
<dbReference type="STRING" id="105785.A0A2J7QCU1"/>
<dbReference type="AlphaFoldDB" id="A0A2J7QCU1"/>
<dbReference type="Gene3D" id="1.10.8.1310">
    <property type="match status" value="1"/>
</dbReference>
<dbReference type="Proteomes" id="UP000235965">
    <property type="component" value="Unassembled WGS sequence"/>
</dbReference>
<dbReference type="GO" id="GO:0006888">
    <property type="term" value="P:endoplasmic reticulum to Golgi vesicle-mediated transport"/>
    <property type="evidence" value="ECO:0007669"/>
    <property type="project" value="TreeGrafter"/>
</dbReference>
<evidence type="ECO:0000256" key="2">
    <source>
        <dbReference type="SAM" id="MobiDB-lite"/>
    </source>
</evidence>
<dbReference type="Gene3D" id="1.10.472.80">
    <property type="entry name" value="Ypt/Rab-GAP domain of gyp1p, domain 3"/>
    <property type="match status" value="1"/>
</dbReference>
<feature type="region of interest" description="Disordered" evidence="2">
    <location>
        <begin position="1"/>
        <end position="32"/>
    </location>
</feature>
<protein>
    <submittedName>
        <fullName evidence="5">TBC1 domain family member 20</fullName>
    </submittedName>
</protein>
<evidence type="ECO:0000313" key="6">
    <source>
        <dbReference type="Proteomes" id="UP000235965"/>
    </source>
</evidence>
<evidence type="ECO:0000313" key="5">
    <source>
        <dbReference type="EMBL" id="PNF26397.1"/>
    </source>
</evidence>